<dbReference type="PATRIC" id="fig|291169.3.peg.2694"/>
<keyword evidence="3" id="KW-1185">Reference proteome</keyword>
<dbReference type="Proteomes" id="UP000094379">
    <property type="component" value="Unassembled WGS sequence"/>
</dbReference>
<comment type="caution">
    <text evidence="2">The sequence shown here is derived from an EMBL/GenBank/DDBJ whole genome shotgun (WGS) entry which is preliminary data.</text>
</comment>
<dbReference type="STRING" id="291169.A9E74_02669"/>
<accession>A0A1E3GNF8</accession>
<dbReference type="EMBL" id="MCRI01000054">
    <property type="protein sequence ID" value="ODN65560.1"/>
    <property type="molecule type" value="Genomic_DNA"/>
</dbReference>
<sequence>MKIYNAIFSFSRVVTDFFKRKKLNAFFCPFGDTTKTIQPIEKSETDVIFVGSADLRRVFLLENIADKVTIYGNRWQRQWPLMSANLQQKVIDKPIWGDELQAKLTASKIVLNITRIPFYGAETGINHRIFEAMSMGCFVLTDHCDEIAELFEIGEEIETYKGIEDLKQKVDFYLTNDEERERIAIGGYQRFLKDYTWQTRAADLLTKMGLLN</sequence>
<protein>
    <submittedName>
        <fullName evidence="2">Spore protein YkvP</fullName>
    </submittedName>
</protein>
<proteinExistence type="predicted"/>
<dbReference type="Pfam" id="PF13524">
    <property type="entry name" value="Glyco_trans_1_2"/>
    <property type="match status" value="1"/>
</dbReference>
<organism evidence="2 3">
    <name type="scientific">Methylophaga muralis</name>
    <dbReference type="NCBI Taxonomy" id="291169"/>
    <lineage>
        <taxon>Bacteria</taxon>
        <taxon>Pseudomonadati</taxon>
        <taxon>Pseudomonadota</taxon>
        <taxon>Gammaproteobacteria</taxon>
        <taxon>Thiotrichales</taxon>
        <taxon>Piscirickettsiaceae</taxon>
        <taxon>Methylophaga</taxon>
    </lineage>
</organism>
<dbReference type="AlphaFoldDB" id="A0A1E3GNF8"/>
<gene>
    <name evidence="2" type="primary">ykvP</name>
    <name evidence="2" type="ORF">A9E74_02669</name>
</gene>
<dbReference type="InterPro" id="IPR055259">
    <property type="entry name" value="YkvP/CgeB_Glyco_trans-like"/>
</dbReference>
<dbReference type="RefSeq" id="WP_069297023.1">
    <property type="nucleotide sequence ID" value="NZ_MCRI01000054.1"/>
</dbReference>
<feature type="domain" description="Spore protein YkvP/CgeB glycosyl transferase-like" evidence="1">
    <location>
        <begin position="57"/>
        <end position="205"/>
    </location>
</feature>
<evidence type="ECO:0000313" key="2">
    <source>
        <dbReference type="EMBL" id="ODN65560.1"/>
    </source>
</evidence>
<dbReference type="SUPFAM" id="SSF53756">
    <property type="entry name" value="UDP-Glycosyltransferase/glycogen phosphorylase"/>
    <property type="match status" value="1"/>
</dbReference>
<reference evidence="2 3" key="1">
    <citation type="submission" date="2016-07" db="EMBL/GenBank/DDBJ databases">
        <title>Draft Genome Sequence of Methylophaga muralis Bur 1.</title>
        <authorList>
            <person name="Vasilenko O.V."/>
            <person name="Doronina N.V."/>
            <person name="Shmareva M.N."/>
            <person name="Tarlachkov S.V."/>
            <person name="Mustakhimov I."/>
            <person name="Trotsenko Y.A."/>
        </authorList>
    </citation>
    <scope>NUCLEOTIDE SEQUENCE [LARGE SCALE GENOMIC DNA]</scope>
    <source>
        <strain evidence="2 3">Bur 1</strain>
    </source>
</reference>
<evidence type="ECO:0000313" key="3">
    <source>
        <dbReference type="Proteomes" id="UP000094379"/>
    </source>
</evidence>
<dbReference type="Gene3D" id="3.40.50.2000">
    <property type="entry name" value="Glycogen Phosphorylase B"/>
    <property type="match status" value="1"/>
</dbReference>
<name>A0A1E3GNF8_9GAMM</name>
<evidence type="ECO:0000259" key="1">
    <source>
        <dbReference type="Pfam" id="PF13524"/>
    </source>
</evidence>